<dbReference type="InterPro" id="IPR030456">
    <property type="entry name" value="TF_fork_head_CS_2"/>
</dbReference>
<dbReference type="PANTHER" id="PTHR11829:SF343">
    <property type="entry name" value="FORK-HEAD DOMAIN-CONTAINING PROTEIN"/>
    <property type="match status" value="1"/>
</dbReference>
<dbReference type="GO" id="GO:0005634">
    <property type="term" value="C:nucleus"/>
    <property type="evidence" value="ECO:0007669"/>
    <property type="project" value="UniProtKB-SubCell"/>
</dbReference>
<dbReference type="GO" id="GO:0000981">
    <property type="term" value="F:DNA-binding transcription factor activity, RNA polymerase II-specific"/>
    <property type="evidence" value="ECO:0007669"/>
    <property type="project" value="TreeGrafter"/>
</dbReference>
<dbReference type="InterPro" id="IPR036390">
    <property type="entry name" value="WH_DNA-bd_sf"/>
</dbReference>
<dbReference type="Pfam" id="PF00250">
    <property type="entry name" value="Forkhead"/>
    <property type="match status" value="1"/>
</dbReference>
<dbReference type="OrthoDB" id="691130at2759"/>
<keyword evidence="1 3" id="KW-0238">DNA-binding</keyword>
<dbReference type="GO" id="GO:0000978">
    <property type="term" value="F:RNA polymerase II cis-regulatory region sequence-specific DNA binding"/>
    <property type="evidence" value="ECO:0007669"/>
    <property type="project" value="TreeGrafter"/>
</dbReference>
<evidence type="ECO:0000256" key="1">
    <source>
        <dbReference type="ARBA" id="ARBA00023125"/>
    </source>
</evidence>
<evidence type="ECO:0000259" key="4">
    <source>
        <dbReference type="PROSITE" id="PS50039"/>
    </source>
</evidence>
<evidence type="ECO:0000313" key="5">
    <source>
        <dbReference type="EMBL" id="VDP01588.1"/>
    </source>
</evidence>
<keyword evidence="6" id="KW-1185">Reference proteome</keyword>
<gene>
    <name evidence="5" type="ORF">SBAD_LOCUS3562</name>
</gene>
<dbReference type="SUPFAM" id="SSF46785">
    <property type="entry name" value="Winged helix' DNA-binding domain"/>
    <property type="match status" value="1"/>
</dbReference>
<dbReference type="WBParaSite" id="SBAD_0000372601-mRNA-1">
    <property type="protein sequence ID" value="SBAD_0000372601-mRNA-1"/>
    <property type="gene ID" value="SBAD_0000372601"/>
</dbReference>
<evidence type="ECO:0000313" key="6">
    <source>
        <dbReference type="Proteomes" id="UP000270296"/>
    </source>
</evidence>
<dbReference type="Proteomes" id="UP000270296">
    <property type="component" value="Unassembled WGS sequence"/>
</dbReference>
<dbReference type="PRINTS" id="PR00053">
    <property type="entry name" value="FORKHEAD"/>
</dbReference>
<name>A0A183IIW6_9BILA</name>
<dbReference type="EMBL" id="UZAM01007817">
    <property type="protein sequence ID" value="VDP01588.1"/>
    <property type="molecule type" value="Genomic_DNA"/>
</dbReference>
<evidence type="ECO:0000313" key="7">
    <source>
        <dbReference type="WBParaSite" id="SBAD_0000372601-mRNA-1"/>
    </source>
</evidence>
<protein>
    <submittedName>
        <fullName evidence="7">Fork-head domain-containing protein</fullName>
    </submittedName>
</protein>
<feature type="domain" description="Fork-head" evidence="4">
    <location>
        <begin position="1"/>
        <end position="80"/>
    </location>
</feature>
<evidence type="ECO:0000256" key="2">
    <source>
        <dbReference type="ARBA" id="ARBA00023242"/>
    </source>
</evidence>
<organism evidence="7">
    <name type="scientific">Soboliphyme baturini</name>
    <dbReference type="NCBI Taxonomy" id="241478"/>
    <lineage>
        <taxon>Eukaryota</taxon>
        <taxon>Metazoa</taxon>
        <taxon>Ecdysozoa</taxon>
        <taxon>Nematoda</taxon>
        <taxon>Enoplea</taxon>
        <taxon>Dorylaimia</taxon>
        <taxon>Dioctophymatida</taxon>
        <taxon>Dioctophymatoidea</taxon>
        <taxon>Soboliphymatidae</taxon>
        <taxon>Soboliphyme</taxon>
    </lineage>
</organism>
<feature type="DNA-binding region" description="Fork-head" evidence="3">
    <location>
        <begin position="1"/>
        <end position="80"/>
    </location>
</feature>
<dbReference type="InterPro" id="IPR001766">
    <property type="entry name" value="Fork_head_dom"/>
</dbReference>
<reference evidence="5 6" key="2">
    <citation type="submission" date="2018-11" db="EMBL/GenBank/DDBJ databases">
        <authorList>
            <consortium name="Pathogen Informatics"/>
        </authorList>
    </citation>
    <scope>NUCLEOTIDE SEQUENCE [LARGE SCALE GENOMIC DNA]</scope>
</reference>
<reference evidence="7" key="1">
    <citation type="submission" date="2016-06" db="UniProtKB">
        <authorList>
            <consortium name="WormBaseParasite"/>
        </authorList>
    </citation>
    <scope>IDENTIFICATION</scope>
</reference>
<accession>A0A183IIW6</accession>
<proteinExistence type="predicted"/>
<sequence>MAMEAHGNRKVLLTHIYGWIRDNFAYFRNNDTTWQNSVRHNLSLNKQFIKVPRDPRDKGKGSYWMLDPKMKNQYCLRRRNFGDFTPRRCPYPDVVRPQVNPAVKVFLESTREGTPPCKEEPKDCCKFQLIDNVDDIGAQESVYAGSETNLYDFNERLFKKEVEEYDTSYRPLVSEAYGTDEPKVKIEFNWESYDYAEENRTSPALPLDPEVSNLDVRIPTPEWWGNISTASSLLMSPCGLGATRSLDNLVGGGLCPQQQRKDDHPWNENFPTFALDGDGLLLDFDPSRSENLLTETRRFQDCTLFE</sequence>
<dbReference type="Gene3D" id="1.10.10.10">
    <property type="entry name" value="Winged helix-like DNA-binding domain superfamily/Winged helix DNA-binding domain"/>
    <property type="match status" value="1"/>
</dbReference>
<dbReference type="InterPro" id="IPR036388">
    <property type="entry name" value="WH-like_DNA-bd_sf"/>
</dbReference>
<evidence type="ECO:0000256" key="3">
    <source>
        <dbReference type="PROSITE-ProRule" id="PRU00089"/>
    </source>
</evidence>
<dbReference type="PROSITE" id="PS50039">
    <property type="entry name" value="FORK_HEAD_3"/>
    <property type="match status" value="1"/>
</dbReference>
<dbReference type="PANTHER" id="PTHR11829">
    <property type="entry name" value="FORKHEAD BOX PROTEIN"/>
    <property type="match status" value="1"/>
</dbReference>
<dbReference type="AlphaFoldDB" id="A0A183IIW6"/>
<dbReference type="PROSITE" id="PS00658">
    <property type="entry name" value="FORK_HEAD_2"/>
    <property type="match status" value="1"/>
</dbReference>
<dbReference type="SMART" id="SM00339">
    <property type="entry name" value="FH"/>
    <property type="match status" value="1"/>
</dbReference>
<keyword evidence="2 3" id="KW-0539">Nucleus</keyword>
<comment type="subcellular location">
    <subcellularLocation>
        <location evidence="3">Nucleus</location>
    </subcellularLocation>
</comment>
<dbReference type="InterPro" id="IPR050211">
    <property type="entry name" value="FOX_domain-containing"/>
</dbReference>